<evidence type="ECO:0000313" key="2">
    <source>
        <dbReference type="EMBL" id="NUQ88563.1"/>
    </source>
</evidence>
<proteinExistence type="predicted"/>
<protein>
    <submittedName>
        <fullName evidence="2">Uncharacterized protein</fullName>
    </submittedName>
</protein>
<gene>
    <name evidence="2" type="ORF">HOQ43_08895</name>
</gene>
<dbReference type="EMBL" id="JABFXE010000372">
    <property type="protein sequence ID" value="NUQ88563.1"/>
    <property type="molecule type" value="Genomic_DNA"/>
</dbReference>
<keyword evidence="1" id="KW-1133">Transmembrane helix</keyword>
<evidence type="ECO:0000313" key="3">
    <source>
        <dbReference type="Proteomes" id="UP000574690"/>
    </source>
</evidence>
<sequence>MNGDIEALLRSGLAEQAERAPETADDAGLADLAIAGAHRIRRRRRIGAAAGGAGILVIGAGVFALQPLLDME</sequence>
<keyword evidence="1" id="KW-0472">Membrane</keyword>
<evidence type="ECO:0000256" key="1">
    <source>
        <dbReference type="SAM" id="Phobius"/>
    </source>
</evidence>
<dbReference type="Proteomes" id="UP000574690">
    <property type="component" value="Unassembled WGS sequence"/>
</dbReference>
<comment type="caution">
    <text evidence="2">The sequence shown here is derived from an EMBL/GenBank/DDBJ whole genome shotgun (WGS) entry which is preliminary data.</text>
</comment>
<feature type="transmembrane region" description="Helical" evidence="1">
    <location>
        <begin position="46"/>
        <end position="69"/>
    </location>
</feature>
<reference evidence="2 3" key="1">
    <citation type="submission" date="2020-05" db="EMBL/GenBank/DDBJ databases">
        <title>DNA-SIP metagenomic assembled genomes.</title>
        <authorList>
            <person name="Yu J."/>
        </authorList>
    </citation>
    <scope>NUCLEOTIDE SEQUENCE [LARGE SCALE GENOMIC DNA]</scope>
    <source>
        <strain evidence="2">Bin5.27</strain>
    </source>
</reference>
<name>A0A850C9K5_9ACTN</name>
<accession>A0A850C9K5</accession>
<keyword evidence="1" id="KW-0812">Transmembrane</keyword>
<organism evidence="2 3">
    <name type="scientific">Glycomyces artemisiae</name>
    <dbReference type="NCBI Taxonomy" id="1076443"/>
    <lineage>
        <taxon>Bacteria</taxon>
        <taxon>Bacillati</taxon>
        <taxon>Actinomycetota</taxon>
        <taxon>Actinomycetes</taxon>
        <taxon>Glycomycetales</taxon>
        <taxon>Glycomycetaceae</taxon>
        <taxon>Glycomyces</taxon>
    </lineage>
</organism>
<dbReference type="AlphaFoldDB" id="A0A850C9K5"/>
<feature type="non-terminal residue" evidence="2">
    <location>
        <position position="72"/>
    </location>
</feature>